<comment type="caution">
    <text evidence="1">The sequence shown here is derived from an EMBL/GenBank/DDBJ whole genome shotgun (WGS) entry which is preliminary data.</text>
</comment>
<sequence>MTGSNMYTLWPLDEYSNSYRFVTGRNPGILCHRIRQQECAPERPTNFGDLLHPHCYDGTMSPHFDEVLSDLRANPEKKWGFVIFRCTYGDDAGWERMIRRLKTQAKISLDMEGASDLFPRIDWEAQENPAWDEVGPKFIKQRFVEWKNANFHDGGGGPRSYGCIMIDKQSLDTLQHEHMPSEDEFDMHGRSWVWMISSSKGERTTRVGTSYVMPRTWLMLNRRGWSAIYDDGAVATP</sequence>
<gene>
    <name evidence="1" type="ORF">OPT61_g833</name>
</gene>
<evidence type="ECO:0000313" key="2">
    <source>
        <dbReference type="Proteomes" id="UP001153331"/>
    </source>
</evidence>
<accession>A0ACC2ISS1</accession>
<evidence type="ECO:0000313" key="1">
    <source>
        <dbReference type="EMBL" id="KAJ8118108.1"/>
    </source>
</evidence>
<reference evidence="1" key="1">
    <citation type="submission" date="2022-11" db="EMBL/GenBank/DDBJ databases">
        <title>Genome Sequence of Boeremia exigua.</title>
        <authorList>
            <person name="Buettner E."/>
        </authorList>
    </citation>
    <scope>NUCLEOTIDE SEQUENCE</scope>
    <source>
        <strain evidence="1">CU02</strain>
    </source>
</reference>
<proteinExistence type="predicted"/>
<dbReference type="Proteomes" id="UP001153331">
    <property type="component" value="Unassembled WGS sequence"/>
</dbReference>
<dbReference type="EMBL" id="JAPHNI010000029">
    <property type="protein sequence ID" value="KAJ8118108.1"/>
    <property type="molecule type" value="Genomic_DNA"/>
</dbReference>
<keyword evidence="2" id="KW-1185">Reference proteome</keyword>
<protein>
    <submittedName>
        <fullName evidence="1">Uncharacterized protein</fullName>
    </submittedName>
</protein>
<organism evidence="1 2">
    <name type="scientific">Boeremia exigua</name>
    <dbReference type="NCBI Taxonomy" id="749465"/>
    <lineage>
        <taxon>Eukaryota</taxon>
        <taxon>Fungi</taxon>
        <taxon>Dikarya</taxon>
        <taxon>Ascomycota</taxon>
        <taxon>Pezizomycotina</taxon>
        <taxon>Dothideomycetes</taxon>
        <taxon>Pleosporomycetidae</taxon>
        <taxon>Pleosporales</taxon>
        <taxon>Pleosporineae</taxon>
        <taxon>Didymellaceae</taxon>
        <taxon>Boeremia</taxon>
    </lineage>
</organism>
<name>A0ACC2ISS1_9PLEO</name>